<evidence type="ECO:0000259" key="1">
    <source>
        <dbReference type="Pfam" id="PF18863"/>
    </source>
</evidence>
<protein>
    <recommendedName>
        <fullName evidence="1">HEPN AbiJ-N-terminal domain-containing protein</fullName>
    </recommendedName>
</protein>
<accession>A0AAU7TU22</accession>
<dbReference type="EMBL" id="CP158292">
    <property type="protein sequence ID" value="XBV44181.1"/>
    <property type="molecule type" value="Genomic_DNA"/>
</dbReference>
<name>A0AAU7TU22_9GAMM</name>
<dbReference type="Pfam" id="PF18863">
    <property type="entry name" value="AbiJ_NTD4"/>
    <property type="match status" value="1"/>
</dbReference>
<dbReference type="RefSeq" id="WP_350261124.1">
    <property type="nucleotide sequence ID" value="NZ_CP158292.1"/>
</dbReference>
<gene>
    <name evidence="2" type="ORF">AAF463_16505</name>
</gene>
<organism evidence="2">
    <name type="scientific">Pantoea sp. BJ2</name>
    <dbReference type="NCBI Taxonomy" id="3141322"/>
    <lineage>
        <taxon>Bacteria</taxon>
        <taxon>Pseudomonadati</taxon>
        <taxon>Pseudomonadota</taxon>
        <taxon>Gammaproteobacteria</taxon>
        <taxon>Enterobacterales</taxon>
        <taxon>Erwiniaceae</taxon>
        <taxon>Pantoea</taxon>
    </lineage>
</organism>
<proteinExistence type="predicted"/>
<sequence length="291" mass="33794">MALFSQRMGITPLKKAIQIESMDDELRYGLWNVLQICFWDQKGYEIYNQLDGVAKRIWFSLFKLPIDTCPAFFTEDLYGRMNDNCAYSLCRKYFLDSKIKWWEAYDFVEFIFNEFELSNDTKKNAINFLNRMLERENAAYRYVESQLVPISDENEINTIEAALEENDKGAAIHFKTSLSLLSDRKSPDYRNSIKESISAVESLCRHLAGNDFKKFSDALTELEKTTSFHPALKRAFLQLYGYTSDSGGIRHALTEDSEHPSYADAKFMLVTCSAFCNFLRAKISERTQKNK</sequence>
<reference evidence="2" key="1">
    <citation type="submission" date="2024-06" db="EMBL/GenBank/DDBJ databases">
        <title>Multiomics insights into the TNT degradation mechanism by Pantoea sp. BJ2 isolated from an ammunition destruction site.</title>
        <authorList>
            <person name="Luo J."/>
        </authorList>
    </citation>
    <scope>NUCLEOTIDE SEQUENCE</scope>
    <source>
        <strain evidence="2">BJ2</strain>
    </source>
</reference>
<dbReference type="InterPro" id="IPR049503">
    <property type="entry name" value="AbiJ_NTD4"/>
</dbReference>
<feature type="domain" description="HEPN AbiJ-N-terminal" evidence="1">
    <location>
        <begin position="3"/>
        <end position="164"/>
    </location>
</feature>
<evidence type="ECO:0000313" key="2">
    <source>
        <dbReference type="EMBL" id="XBV44181.1"/>
    </source>
</evidence>
<dbReference type="AlphaFoldDB" id="A0AAU7TU22"/>